<dbReference type="InterPro" id="IPR025736">
    <property type="entry name" value="PucR_C-HTH_dom"/>
</dbReference>
<proteinExistence type="inferred from homology"/>
<dbReference type="PANTHER" id="PTHR33744">
    <property type="entry name" value="CARBOHYDRATE DIACID REGULATOR"/>
    <property type="match status" value="1"/>
</dbReference>
<evidence type="ECO:0000313" key="5">
    <source>
        <dbReference type="Proteomes" id="UP000238312"/>
    </source>
</evidence>
<feature type="domain" description="PucR C-terminal helix-turn-helix" evidence="2">
    <location>
        <begin position="547"/>
        <end position="605"/>
    </location>
</feature>
<dbReference type="Proteomes" id="UP000238312">
    <property type="component" value="Unassembled WGS sequence"/>
</dbReference>
<comment type="similarity">
    <text evidence="1">Belongs to the CdaR family.</text>
</comment>
<evidence type="ECO:0000256" key="1">
    <source>
        <dbReference type="ARBA" id="ARBA00006754"/>
    </source>
</evidence>
<dbReference type="InterPro" id="IPR042070">
    <property type="entry name" value="PucR_C-HTH_sf"/>
</dbReference>
<dbReference type="InterPro" id="IPR051448">
    <property type="entry name" value="CdaR-like_regulators"/>
</dbReference>
<dbReference type="Pfam" id="PF17853">
    <property type="entry name" value="GGDEF_2"/>
    <property type="match status" value="1"/>
</dbReference>
<gene>
    <name evidence="4" type="ORF">B0I32_14015</name>
</gene>
<name>A0A2T0LXL7_9ACTN</name>
<comment type="caution">
    <text evidence="4">The sequence shown here is derived from an EMBL/GenBank/DDBJ whole genome shotgun (WGS) entry which is preliminary data.</text>
</comment>
<accession>A0A2T0LXL7</accession>
<dbReference type="AlphaFoldDB" id="A0A2T0LXL7"/>
<feature type="domain" description="PucR C-terminal helix-turn-helix" evidence="2">
    <location>
        <begin position="450"/>
        <end position="503"/>
    </location>
</feature>
<evidence type="ECO:0000259" key="2">
    <source>
        <dbReference type="Pfam" id="PF13556"/>
    </source>
</evidence>
<evidence type="ECO:0000313" key="4">
    <source>
        <dbReference type="EMBL" id="PRX48770.1"/>
    </source>
</evidence>
<dbReference type="RefSeq" id="WP_106252868.1">
    <property type="nucleotide sequence ID" value="NZ_JBFAIL010000100.1"/>
</dbReference>
<dbReference type="Pfam" id="PF13556">
    <property type="entry name" value="HTH_30"/>
    <property type="match status" value="2"/>
</dbReference>
<evidence type="ECO:0000259" key="3">
    <source>
        <dbReference type="Pfam" id="PF17853"/>
    </source>
</evidence>
<dbReference type="PANTHER" id="PTHR33744:SF1">
    <property type="entry name" value="DNA-BINDING TRANSCRIPTIONAL ACTIVATOR ADER"/>
    <property type="match status" value="1"/>
</dbReference>
<feature type="domain" description="CdaR GGDEF-like" evidence="3">
    <location>
        <begin position="290"/>
        <end position="397"/>
    </location>
</feature>
<sequence length="615" mass="66812">MPTVSTLVGRSRLGMRVLSAGTVQTHRLDSALIVSKADLRTWAAAHPEILRRTLVILPFAGGTFASRAEETMRALSRVNAGGVVLVTASDPSPRVVEALTAWARAQETPLMLARGEQNLVWAEAMEIIREEREHSADHLKELHREVTRPDGVSHLLRWLARQVGGSVVLLDRSGTPRRAFPAVPENMIQQASAAIERVVSGAAGAAAADVEAGVVHVQALGAGSHNAALMVARPQRFPASLRNLIGDASRLLSLSWNVEESRRRHDDVDRAEAQIRETVLHLLLVGQMEAAHRVAETMGPSLAEEIRVYVVECPADLRDRSVAECDRASQGKAWIVRCPVYAGHVIVLAPAHDTADAMERALRLHAGRSADIHVGRGSTVPLRDLSSGYRQAFHALATARGRAGHYAEFNPRGDLAALVRAGGYPWAGALLEPLRVYRPDRLQDPGAAELTATLRSWLDFHGGAARHLKIHRNTLSARLRLIEHVLGLSLDDLEVQAKLHLALCVLEGPRGAGNETTLERVLGTTDVREWAAMQVSPLTGRDAVAFLETLRMWLANNARLEPAAAALGISAPGLRKRLTRIEEVLGRSLLDSPSARYDLWFALRVCGACDELLTG</sequence>
<dbReference type="Gene3D" id="1.10.10.2840">
    <property type="entry name" value="PucR C-terminal helix-turn-helix domain"/>
    <property type="match status" value="2"/>
</dbReference>
<keyword evidence="5" id="KW-1185">Reference proteome</keyword>
<organism evidence="4 5">
    <name type="scientific">Nonomuraea fuscirosea</name>
    <dbReference type="NCBI Taxonomy" id="1291556"/>
    <lineage>
        <taxon>Bacteria</taxon>
        <taxon>Bacillati</taxon>
        <taxon>Actinomycetota</taxon>
        <taxon>Actinomycetes</taxon>
        <taxon>Streptosporangiales</taxon>
        <taxon>Streptosporangiaceae</taxon>
        <taxon>Nonomuraea</taxon>
    </lineage>
</organism>
<dbReference type="InterPro" id="IPR041522">
    <property type="entry name" value="CdaR_GGDEF"/>
</dbReference>
<reference evidence="4 5" key="1">
    <citation type="submission" date="2018-03" db="EMBL/GenBank/DDBJ databases">
        <title>Genomic Encyclopedia of Type Strains, Phase III (KMG-III): the genomes of soil and plant-associated and newly described type strains.</title>
        <authorList>
            <person name="Whitman W."/>
        </authorList>
    </citation>
    <scope>NUCLEOTIDE SEQUENCE [LARGE SCALE GENOMIC DNA]</scope>
    <source>
        <strain evidence="4 5">CGMCC 4.7104</strain>
    </source>
</reference>
<protein>
    <submittedName>
        <fullName evidence="4">PucR-like helix-turn-helix protein</fullName>
    </submittedName>
</protein>
<dbReference type="OrthoDB" id="3674804at2"/>
<dbReference type="EMBL" id="PVNG01000040">
    <property type="protein sequence ID" value="PRX48770.1"/>
    <property type="molecule type" value="Genomic_DNA"/>
</dbReference>